<protein>
    <submittedName>
        <fullName evidence="5">HTH-type transcriptional regulator BetI</fullName>
    </submittedName>
</protein>
<evidence type="ECO:0000313" key="5">
    <source>
        <dbReference type="EMBL" id="XAY07785.1"/>
    </source>
</evidence>
<accession>A0AAU7B1N9</accession>
<dbReference type="PANTHER" id="PTHR30055:SF226">
    <property type="entry name" value="HTH-TYPE TRANSCRIPTIONAL REGULATOR PKSA"/>
    <property type="match status" value="1"/>
</dbReference>
<evidence type="ECO:0000256" key="3">
    <source>
        <dbReference type="SAM" id="MobiDB-lite"/>
    </source>
</evidence>
<feature type="domain" description="HTH tetR-type" evidence="4">
    <location>
        <begin position="34"/>
        <end position="94"/>
    </location>
</feature>
<organism evidence="5">
    <name type="scientific">Paraconexibacter sp. AEG42_29</name>
    <dbReference type="NCBI Taxonomy" id="2997339"/>
    <lineage>
        <taxon>Bacteria</taxon>
        <taxon>Bacillati</taxon>
        <taxon>Actinomycetota</taxon>
        <taxon>Thermoleophilia</taxon>
        <taxon>Solirubrobacterales</taxon>
        <taxon>Paraconexibacteraceae</taxon>
        <taxon>Paraconexibacter</taxon>
    </lineage>
</organism>
<gene>
    <name evidence="5" type="primary">betI_10</name>
    <name evidence="5" type="ORF">DSM112329_04675</name>
</gene>
<dbReference type="InterPro" id="IPR050109">
    <property type="entry name" value="HTH-type_TetR-like_transc_reg"/>
</dbReference>
<feature type="region of interest" description="Disordered" evidence="3">
    <location>
        <begin position="1"/>
        <end position="28"/>
    </location>
</feature>
<dbReference type="Gene3D" id="1.10.357.10">
    <property type="entry name" value="Tetracycline Repressor, domain 2"/>
    <property type="match status" value="1"/>
</dbReference>
<dbReference type="EMBL" id="CP114014">
    <property type="protein sequence ID" value="XAY07785.1"/>
    <property type="molecule type" value="Genomic_DNA"/>
</dbReference>
<sequence length="229" mass="24686">MNGQPDSSPTADPIDALDAAADRPRRMTRAQQRVATRLALLEATAQCLMEEGYDGLTTRRVAERAGVAQSTLMHHFPTRDAFLVEAVTHLAMRLADQALDRIDLQALRDPAGRGAVLDQAWTQFTTPEALAVLQLWTAAWNEPELAATLAELEARLGAILMATASTLFPEQTDDARFPALIDTAVCLIRGLVIGIPISGMDATAARWAAMQPILLEAAAQLLDVPPDPD</sequence>
<dbReference type="Pfam" id="PF00440">
    <property type="entry name" value="TetR_N"/>
    <property type="match status" value="1"/>
</dbReference>
<keyword evidence="1 2" id="KW-0238">DNA-binding</keyword>
<feature type="compositionally biased region" description="Low complexity" evidence="3">
    <location>
        <begin position="9"/>
        <end position="19"/>
    </location>
</feature>
<evidence type="ECO:0000259" key="4">
    <source>
        <dbReference type="PROSITE" id="PS50977"/>
    </source>
</evidence>
<reference evidence="5" key="1">
    <citation type="submission" date="2022-12" db="EMBL/GenBank/DDBJ databases">
        <title>Paraconexibacter alkalitolerans sp. nov. and Baekduia alba sp. nov., isolated from soil and emended description of the genera Paraconexibacter (Chun et al., 2020) and Baekduia (An et al., 2020).</title>
        <authorList>
            <person name="Vieira S."/>
            <person name="Huber K.J."/>
            <person name="Geppert A."/>
            <person name="Wolf J."/>
            <person name="Neumann-Schaal M."/>
            <person name="Muesken M."/>
            <person name="Overmann J."/>
        </authorList>
    </citation>
    <scope>NUCLEOTIDE SEQUENCE</scope>
    <source>
        <strain evidence="5">AEG42_29</strain>
    </source>
</reference>
<dbReference type="GO" id="GO:0003700">
    <property type="term" value="F:DNA-binding transcription factor activity"/>
    <property type="evidence" value="ECO:0007669"/>
    <property type="project" value="TreeGrafter"/>
</dbReference>
<feature type="DNA-binding region" description="H-T-H motif" evidence="2">
    <location>
        <begin position="57"/>
        <end position="76"/>
    </location>
</feature>
<evidence type="ECO:0000256" key="2">
    <source>
        <dbReference type="PROSITE-ProRule" id="PRU00335"/>
    </source>
</evidence>
<dbReference type="PANTHER" id="PTHR30055">
    <property type="entry name" value="HTH-TYPE TRANSCRIPTIONAL REGULATOR RUTR"/>
    <property type="match status" value="1"/>
</dbReference>
<dbReference type="InterPro" id="IPR001647">
    <property type="entry name" value="HTH_TetR"/>
</dbReference>
<dbReference type="PROSITE" id="PS50977">
    <property type="entry name" value="HTH_TETR_2"/>
    <property type="match status" value="1"/>
</dbReference>
<dbReference type="AlphaFoldDB" id="A0AAU7B1N9"/>
<dbReference type="InterPro" id="IPR009057">
    <property type="entry name" value="Homeodomain-like_sf"/>
</dbReference>
<dbReference type="RefSeq" id="WP_354698976.1">
    <property type="nucleotide sequence ID" value="NZ_CP114014.1"/>
</dbReference>
<dbReference type="SUPFAM" id="SSF46689">
    <property type="entry name" value="Homeodomain-like"/>
    <property type="match status" value="1"/>
</dbReference>
<dbReference type="KEGG" id="parq:DSM112329_04675"/>
<name>A0AAU7B1N9_9ACTN</name>
<dbReference type="GO" id="GO:0000976">
    <property type="term" value="F:transcription cis-regulatory region binding"/>
    <property type="evidence" value="ECO:0007669"/>
    <property type="project" value="TreeGrafter"/>
</dbReference>
<dbReference type="PRINTS" id="PR00455">
    <property type="entry name" value="HTHTETR"/>
</dbReference>
<evidence type="ECO:0000256" key="1">
    <source>
        <dbReference type="ARBA" id="ARBA00023125"/>
    </source>
</evidence>
<proteinExistence type="predicted"/>